<dbReference type="eggNOG" id="COG2972">
    <property type="taxonomic scope" value="Bacteria"/>
</dbReference>
<dbReference type="GO" id="GO:0016020">
    <property type="term" value="C:membrane"/>
    <property type="evidence" value="ECO:0007669"/>
    <property type="project" value="UniProtKB-SubCell"/>
</dbReference>
<gene>
    <name evidence="6" type="ordered locus">Tresu_0221</name>
</gene>
<dbReference type="STRING" id="869209.Tresu_0221"/>
<dbReference type="Pfam" id="PF00672">
    <property type="entry name" value="HAMP"/>
    <property type="match status" value="1"/>
</dbReference>
<evidence type="ECO:0000259" key="5">
    <source>
        <dbReference type="PROSITE" id="PS50885"/>
    </source>
</evidence>
<evidence type="ECO:0000256" key="1">
    <source>
        <dbReference type="ARBA" id="ARBA00004370"/>
    </source>
</evidence>
<proteinExistence type="predicted"/>
<dbReference type="Pfam" id="PF06580">
    <property type="entry name" value="His_kinase"/>
    <property type="match status" value="1"/>
</dbReference>
<dbReference type="InterPro" id="IPR050640">
    <property type="entry name" value="Bact_2-comp_sensor_kinase"/>
</dbReference>
<dbReference type="CDD" id="cd06225">
    <property type="entry name" value="HAMP"/>
    <property type="match status" value="1"/>
</dbReference>
<dbReference type="GO" id="GO:0000155">
    <property type="term" value="F:phosphorelay sensor kinase activity"/>
    <property type="evidence" value="ECO:0007669"/>
    <property type="project" value="InterPro"/>
</dbReference>
<evidence type="ECO:0000313" key="6">
    <source>
        <dbReference type="EMBL" id="AEB13184.1"/>
    </source>
</evidence>
<evidence type="ECO:0000313" key="7">
    <source>
        <dbReference type="Proteomes" id="UP000006852"/>
    </source>
</evidence>
<feature type="transmembrane region" description="Helical" evidence="4">
    <location>
        <begin position="12"/>
        <end position="34"/>
    </location>
</feature>
<dbReference type="HOGENOM" id="CLU_020473_5_1_12"/>
<keyword evidence="4" id="KW-0472">Membrane</keyword>
<reference evidence="6 7" key="1">
    <citation type="journal article" date="2011" name="Stand. Genomic Sci.">
        <title>Complete genome sequence of Treponema succinifaciens type strain (6091).</title>
        <authorList>
            <person name="Han C."/>
            <person name="Gronow S."/>
            <person name="Teshima H."/>
            <person name="Lapidus A."/>
            <person name="Nolan M."/>
            <person name="Lucas S."/>
            <person name="Hammon N."/>
            <person name="Deshpande S."/>
            <person name="Cheng J.F."/>
            <person name="Zeytun A."/>
            <person name="Tapia R."/>
            <person name="Goodwin L."/>
            <person name="Pitluck S."/>
            <person name="Liolios K."/>
            <person name="Pagani I."/>
            <person name="Ivanova N."/>
            <person name="Mavromatis K."/>
            <person name="Mikhailova N."/>
            <person name="Huntemann M."/>
            <person name="Pati A."/>
            <person name="Chen A."/>
            <person name="Palaniappan K."/>
            <person name="Land M."/>
            <person name="Hauser L."/>
            <person name="Brambilla E.M."/>
            <person name="Rohde M."/>
            <person name="Goker M."/>
            <person name="Woyke T."/>
            <person name="Bristow J."/>
            <person name="Eisen J.A."/>
            <person name="Markowitz V."/>
            <person name="Hugenholtz P."/>
            <person name="Kyrpides N.C."/>
            <person name="Klenk H.P."/>
            <person name="Detter J.C."/>
        </authorList>
    </citation>
    <scope>NUCLEOTIDE SEQUENCE [LARGE SCALE GENOMIC DNA]</scope>
    <source>
        <strain evidence="7">ATCC 33096 / DSM 2489 / 6091</strain>
    </source>
</reference>
<keyword evidence="2" id="KW-0597">Phosphoprotein</keyword>
<dbReference type="SUPFAM" id="SSF158472">
    <property type="entry name" value="HAMP domain-like"/>
    <property type="match status" value="1"/>
</dbReference>
<keyword evidence="4" id="KW-1133">Transmembrane helix</keyword>
<comment type="subcellular location">
    <subcellularLocation>
        <location evidence="1">Membrane</location>
    </subcellularLocation>
</comment>
<protein>
    <submittedName>
        <fullName evidence="6">Histidine kinase</fullName>
    </submittedName>
</protein>
<dbReference type="InterPro" id="IPR036890">
    <property type="entry name" value="HATPase_C_sf"/>
</dbReference>
<dbReference type="RefSeq" id="WP_013700495.1">
    <property type="nucleotide sequence ID" value="NC_015385.1"/>
</dbReference>
<feature type="transmembrane region" description="Helical" evidence="4">
    <location>
        <begin position="181"/>
        <end position="201"/>
    </location>
</feature>
<dbReference type="PANTHER" id="PTHR34220">
    <property type="entry name" value="SENSOR HISTIDINE KINASE YPDA"/>
    <property type="match status" value="1"/>
</dbReference>
<dbReference type="EMBL" id="CP002631">
    <property type="protein sequence ID" value="AEB13184.1"/>
    <property type="molecule type" value="Genomic_DNA"/>
</dbReference>
<dbReference type="KEGG" id="tsu:Tresu_0221"/>
<organism evidence="6 7">
    <name type="scientific">Treponema succinifaciens (strain ATCC 33096 / DSM 2489 / 6091)</name>
    <dbReference type="NCBI Taxonomy" id="869209"/>
    <lineage>
        <taxon>Bacteria</taxon>
        <taxon>Pseudomonadati</taxon>
        <taxon>Spirochaetota</taxon>
        <taxon>Spirochaetia</taxon>
        <taxon>Spirochaetales</taxon>
        <taxon>Treponemataceae</taxon>
        <taxon>Treponema</taxon>
    </lineage>
</organism>
<dbReference type="PANTHER" id="PTHR34220:SF9">
    <property type="entry name" value="SIGNAL TRANSDUCTION HISTIDINE KINASE INTERNAL REGION DOMAIN-CONTAINING PROTEIN"/>
    <property type="match status" value="1"/>
</dbReference>
<dbReference type="AlphaFoldDB" id="F2NWY5"/>
<dbReference type="SMART" id="SM00304">
    <property type="entry name" value="HAMP"/>
    <property type="match status" value="1"/>
</dbReference>
<keyword evidence="3" id="KW-0808">Transferase</keyword>
<keyword evidence="6" id="KW-0418">Kinase</keyword>
<dbReference type="Proteomes" id="UP000006852">
    <property type="component" value="Chromosome"/>
</dbReference>
<name>F2NWY5_TRES6</name>
<sequence length="496" mass="56953">MKLAENKSLRWKIMASIVAAFLIMSASLALTMLMEHYVLKSVGESYKSNSELNVFANDLARLENSLELYIEYRTFESIDAYYASLARVEDLCDAMQDSPSTNEVRQKEYVVNQLAQSFLYYSSKAVAERRANSTSGNFYLQSLECYRFLLEEIQKLNILYMQNNAEFYAADRNNINLLFKVYAVFFALFFVFILALLNLLIGKITRPLAEISSVALRVAQQDFDVPLFNKKSHDEIGNICRAFDRMIISIREYIDKIWEKARTENELRERQMEMQALYADAQLKAFQSQINPHFLFNTLNTGAQLAMMEGADKTCFFIEQTSDFFRYNIAQKEDASIDDELGLVDNFVYIMKVRFGKRLEFVKNIPEQHKFSQRLPAMTLQPLVENCIQHGLQNSMGKVFLSVKEADGFVEILVGDNGSKFDSAVRKEILKAARSGGMKSLSAKENSLEGKGGEHTGIGLINVFSRLRIYFHRDDVFDIFSEDDSEMKFLIRIPNV</sequence>
<feature type="domain" description="HAMP" evidence="5">
    <location>
        <begin position="202"/>
        <end position="255"/>
    </location>
</feature>
<keyword evidence="4" id="KW-0812">Transmembrane</keyword>
<evidence type="ECO:0000256" key="3">
    <source>
        <dbReference type="ARBA" id="ARBA00022679"/>
    </source>
</evidence>
<keyword evidence="7" id="KW-1185">Reference proteome</keyword>
<dbReference type="Gene3D" id="6.10.340.10">
    <property type="match status" value="1"/>
</dbReference>
<evidence type="ECO:0000256" key="2">
    <source>
        <dbReference type="ARBA" id="ARBA00022553"/>
    </source>
</evidence>
<dbReference type="PROSITE" id="PS50885">
    <property type="entry name" value="HAMP"/>
    <property type="match status" value="1"/>
</dbReference>
<dbReference type="OrthoDB" id="370211at2"/>
<dbReference type="InterPro" id="IPR003660">
    <property type="entry name" value="HAMP_dom"/>
</dbReference>
<dbReference type="InterPro" id="IPR010559">
    <property type="entry name" value="Sig_transdc_His_kin_internal"/>
</dbReference>
<evidence type="ECO:0000256" key="4">
    <source>
        <dbReference type="SAM" id="Phobius"/>
    </source>
</evidence>
<accession>F2NWY5</accession>
<dbReference type="Gene3D" id="3.30.565.10">
    <property type="entry name" value="Histidine kinase-like ATPase, C-terminal domain"/>
    <property type="match status" value="1"/>
</dbReference>
<dbReference type="GeneID" id="302997460"/>
<dbReference type="SUPFAM" id="SSF55874">
    <property type="entry name" value="ATPase domain of HSP90 chaperone/DNA topoisomerase II/histidine kinase"/>
    <property type="match status" value="1"/>
</dbReference>
<reference evidence="7" key="2">
    <citation type="submission" date="2011-04" db="EMBL/GenBank/DDBJ databases">
        <title>The complete genome of chromosome of Treponema succinifaciens DSM 2489.</title>
        <authorList>
            <person name="Lucas S."/>
            <person name="Copeland A."/>
            <person name="Lapidus A."/>
            <person name="Bruce D."/>
            <person name="Goodwin L."/>
            <person name="Pitluck S."/>
            <person name="Peters L."/>
            <person name="Kyrpides N."/>
            <person name="Mavromatis K."/>
            <person name="Ivanova N."/>
            <person name="Ovchinnikova G."/>
            <person name="Teshima H."/>
            <person name="Detter J.C."/>
            <person name="Tapia R."/>
            <person name="Han C."/>
            <person name="Land M."/>
            <person name="Hauser L."/>
            <person name="Markowitz V."/>
            <person name="Cheng J.-F."/>
            <person name="Hugenholtz P."/>
            <person name="Woyke T."/>
            <person name="Wu D."/>
            <person name="Gronow S."/>
            <person name="Wellnitz S."/>
            <person name="Brambilla E."/>
            <person name="Klenk H.-P."/>
            <person name="Eisen J.A."/>
        </authorList>
    </citation>
    <scope>NUCLEOTIDE SEQUENCE [LARGE SCALE GENOMIC DNA]</scope>
    <source>
        <strain evidence="7">ATCC 33096 / DSM 2489 / 6091</strain>
    </source>
</reference>